<evidence type="ECO:0000256" key="2">
    <source>
        <dbReference type="ARBA" id="ARBA00022679"/>
    </source>
</evidence>
<dbReference type="GO" id="GO:0009228">
    <property type="term" value="P:thiamine biosynthetic process"/>
    <property type="evidence" value="ECO:0007669"/>
    <property type="project" value="UniProtKB-KW"/>
</dbReference>
<comment type="function">
    <text evidence="9">Condenses 4-methyl-5-(beta-hydroxyethyl)thiazole monophosphate (THZ-P) and 2-methyl-4-amino-5-hydroxymethyl pyrimidine pyrophosphate (HMP-PP) to form thiamine monophosphate (TMP).</text>
</comment>
<dbReference type="EMBL" id="UGHZ01000001">
    <property type="protein sequence ID" value="STP09478.1"/>
    <property type="molecule type" value="Genomic_DNA"/>
</dbReference>
<feature type="domain" description="Thiamine phosphate synthase/TenI" evidence="12">
    <location>
        <begin position="10"/>
        <end position="186"/>
    </location>
</feature>
<evidence type="ECO:0000256" key="8">
    <source>
        <dbReference type="ARBA" id="ARBA00047883"/>
    </source>
</evidence>
<dbReference type="InterPro" id="IPR036206">
    <property type="entry name" value="ThiamineP_synth_sf"/>
</dbReference>
<dbReference type="EC" id="2.5.1.3" evidence="9"/>
<accession>A0A377JP24</accession>
<feature type="binding site" evidence="9">
    <location>
        <begin position="40"/>
        <end position="44"/>
    </location>
    <ligand>
        <name>4-amino-2-methyl-5-(diphosphooxymethyl)pyrimidine</name>
        <dbReference type="ChEBI" id="CHEBI:57841"/>
    </ligand>
</feature>
<keyword evidence="4 9" id="KW-0460">Magnesium</keyword>
<feature type="binding site" evidence="9">
    <location>
        <position position="166"/>
    </location>
    <ligand>
        <name>2-[(2R,5Z)-2-carboxy-4-methylthiazol-5(2H)-ylidene]ethyl phosphate</name>
        <dbReference type="ChEBI" id="CHEBI:62899"/>
    </ligand>
</feature>
<dbReference type="InterPro" id="IPR013785">
    <property type="entry name" value="Aldolase_TIM"/>
</dbReference>
<dbReference type="Pfam" id="PF02581">
    <property type="entry name" value="TMP-TENI"/>
    <property type="match status" value="1"/>
</dbReference>
<dbReference type="GO" id="GO:0009229">
    <property type="term" value="P:thiamine diphosphate biosynthetic process"/>
    <property type="evidence" value="ECO:0007669"/>
    <property type="project" value="UniProtKB-UniRule"/>
</dbReference>
<dbReference type="Gene3D" id="3.20.20.70">
    <property type="entry name" value="Aldolase class I"/>
    <property type="match status" value="1"/>
</dbReference>
<evidence type="ECO:0000313" key="13">
    <source>
        <dbReference type="EMBL" id="STP09478.1"/>
    </source>
</evidence>
<dbReference type="InterPro" id="IPR022998">
    <property type="entry name" value="ThiamineP_synth_TenI"/>
</dbReference>
<evidence type="ECO:0000256" key="11">
    <source>
        <dbReference type="RuleBase" id="RU004253"/>
    </source>
</evidence>
<evidence type="ECO:0000256" key="9">
    <source>
        <dbReference type="HAMAP-Rule" id="MF_00097"/>
    </source>
</evidence>
<organism evidence="13 14">
    <name type="scientific">Helicobacter cinaedi</name>
    <dbReference type="NCBI Taxonomy" id="213"/>
    <lineage>
        <taxon>Bacteria</taxon>
        <taxon>Pseudomonadati</taxon>
        <taxon>Campylobacterota</taxon>
        <taxon>Epsilonproteobacteria</taxon>
        <taxon>Campylobacterales</taxon>
        <taxon>Helicobacteraceae</taxon>
        <taxon>Helicobacter</taxon>
    </lineage>
</organism>
<feature type="binding site" evidence="9">
    <location>
        <position position="139"/>
    </location>
    <ligand>
        <name>4-amino-2-methyl-5-(diphosphooxymethyl)pyrimidine</name>
        <dbReference type="ChEBI" id="CHEBI:57841"/>
    </ligand>
</feature>
<evidence type="ECO:0000256" key="6">
    <source>
        <dbReference type="ARBA" id="ARBA00047334"/>
    </source>
</evidence>
<comment type="cofactor">
    <cofactor evidence="9">
        <name>Mg(2+)</name>
        <dbReference type="ChEBI" id="CHEBI:18420"/>
    </cofactor>
    <text evidence="9">Binds 1 Mg(2+) ion per subunit.</text>
</comment>
<dbReference type="InterPro" id="IPR034291">
    <property type="entry name" value="TMP_synthase"/>
</dbReference>
<protein>
    <recommendedName>
        <fullName evidence="9">Thiamine-phosphate synthase</fullName>
        <shortName evidence="9">TP synthase</shortName>
        <shortName evidence="9">TPS</shortName>
        <ecNumber evidence="9">2.5.1.3</ecNumber>
    </recommendedName>
    <alternativeName>
        <fullName evidence="9">Thiamine-phosphate pyrophosphorylase</fullName>
        <shortName evidence="9">TMP pyrophosphorylase</shortName>
        <shortName evidence="9">TMP-PPase</shortName>
    </alternativeName>
</protein>
<evidence type="ECO:0000256" key="4">
    <source>
        <dbReference type="ARBA" id="ARBA00022842"/>
    </source>
</evidence>
<gene>
    <name evidence="9 13" type="primary">thiE</name>
    <name evidence="13" type="ORF">NCTC12221_00922</name>
</gene>
<dbReference type="PANTHER" id="PTHR20857:SF15">
    <property type="entry name" value="THIAMINE-PHOSPHATE SYNTHASE"/>
    <property type="match status" value="1"/>
</dbReference>
<feature type="binding site" evidence="9">
    <location>
        <position position="109"/>
    </location>
    <ligand>
        <name>4-amino-2-methyl-5-(diphosphooxymethyl)pyrimidine</name>
        <dbReference type="ChEBI" id="CHEBI:57841"/>
    </ligand>
</feature>
<evidence type="ECO:0000256" key="10">
    <source>
        <dbReference type="RuleBase" id="RU003826"/>
    </source>
</evidence>
<sequence length="232" mass="25536">MSHKNTLQGIYAISDEILTPYEILSQCVESALKAGVRIFQLRDKSHSDEWLYPIAKELLKLCERYNALFVLNDRLDLALRLNAPALHIGKDDGEFAAVRERFSGILGASSYGDLQRAKILESLGADYVAFGAFFPSPTKPNATAAPLELLPQAKQTLKIPICAIGGISTQNIHLLKNADMCAVISSLWTCNIQDSSTLESTRTNSTHTESTLQNRLDSITHNAKALQKALHK</sequence>
<feature type="binding site" evidence="9">
    <location>
        <position position="72"/>
    </location>
    <ligand>
        <name>4-amino-2-methyl-5-(diphosphooxymethyl)pyrimidine</name>
        <dbReference type="ChEBI" id="CHEBI:57841"/>
    </ligand>
</feature>
<dbReference type="GO" id="GO:0000287">
    <property type="term" value="F:magnesium ion binding"/>
    <property type="evidence" value="ECO:0007669"/>
    <property type="project" value="UniProtKB-UniRule"/>
</dbReference>
<keyword evidence="3 9" id="KW-0479">Metal-binding</keyword>
<feature type="binding site" evidence="9">
    <location>
        <position position="73"/>
    </location>
    <ligand>
        <name>Mg(2+)</name>
        <dbReference type="ChEBI" id="CHEBI:18420"/>
    </ligand>
</feature>
<keyword evidence="5 9" id="KW-0784">Thiamine biosynthesis</keyword>
<dbReference type="HAMAP" id="MF_00097">
    <property type="entry name" value="TMP_synthase"/>
    <property type="match status" value="1"/>
</dbReference>
<comment type="pathway">
    <text evidence="1 9 11">Cofactor biosynthesis; thiamine diphosphate biosynthesis; thiamine phosphate from 4-amino-2-methyl-5-diphosphomethylpyrimidine and 4-methyl-5-(2-phosphoethyl)-thiazole: step 1/1.</text>
</comment>
<comment type="catalytic activity">
    <reaction evidence="6 9 10">
        <text>4-methyl-5-(2-phosphooxyethyl)-thiazole + 4-amino-2-methyl-5-(diphosphooxymethyl)pyrimidine + H(+) = thiamine phosphate + diphosphate</text>
        <dbReference type="Rhea" id="RHEA:22328"/>
        <dbReference type="ChEBI" id="CHEBI:15378"/>
        <dbReference type="ChEBI" id="CHEBI:33019"/>
        <dbReference type="ChEBI" id="CHEBI:37575"/>
        <dbReference type="ChEBI" id="CHEBI:57841"/>
        <dbReference type="ChEBI" id="CHEBI:58296"/>
        <dbReference type="EC" id="2.5.1.3"/>
    </reaction>
</comment>
<dbReference type="Proteomes" id="UP000255335">
    <property type="component" value="Unassembled WGS sequence"/>
</dbReference>
<proteinExistence type="inferred from homology"/>
<reference evidence="13 14" key="1">
    <citation type="submission" date="2018-06" db="EMBL/GenBank/DDBJ databases">
        <authorList>
            <consortium name="Pathogen Informatics"/>
            <person name="Doyle S."/>
        </authorList>
    </citation>
    <scope>NUCLEOTIDE SEQUENCE [LARGE SCALE GENOMIC DNA]</scope>
    <source>
        <strain evidence="13 14">NCTC12221</strain>
    </source>
</reference>
<comment type="similarity">
    <text evidence="9 10">Belongs to the thiamine-phosphate synthase family.</text>
</comment>
<dbReference type="SUPFAM" id="SSF51391">
    <property type="entry name" value="Thiamin phosphate synthase"/>
    <property type="match status" value="1"/>
</dbReference>
<dbReference type="GO" id="GO:0004789">
    <property type="term" value="F:thiamine-phosphate diphosphorylase activity"/>
    <property type="evidence" value="ECO:0007669"/>
    <property type="project" value="UniProtKB-UniRule"/>
</dbReference>
<evidence type="ECO:0000256" key="7">
    <source>
        <dbReference type="ARBA" id="ARBA00047851"/>
    </source>
</evidence>
<evidence type="ECO:0000313" key="14">
    <source>
        <dbReference type="Proteomes" id="UP000255335"/>
    </source>
</evidence>
<feature type="binding site" evidence="9">
    <location>
        <position position="92"/>
    </location>
    <ligand>
        <name>Mg(2+)</name>
        <dbReference type="ChEBI" id="CHEBI:18420"/>
    </ligand>
</feature>
<evidence type="ECO:0000256" key="3">
    <source>
        <dbReference type="ARBA" id="ARBA00022723"/>
    </source>
</evidence>
<evidence type="ECO:0000259" key="12">
    <source>
        <dbReference type="Pfam" id="PF02581"/>
    </source>
</evidence>
<feature type="binding site" evidence="9">
    <location>
        <begin position="136"/>
        <end position="138"/>
    </location>
    <ligand>
        <name>2-[(2R,5Z)-2-carboxy-4-methylthiazol-5(2H)-ylidene]ethyl phosphate</name>
        <dbReference type="ChEBI" id="CHEBI:62899"/>
    </ligand>
</feature>
<name>A0A377JP24_9HELI</name>
<dbReference type="NCBIfam" id="TIGR00693">
    <property type="entry name" value="thiE"/>
    <property type="match status" value="1"/>
</dbReference>
<dbReference type="RefSeq" id="WP_115026168.1">
    <property type="nucleotide sequence ID" value="NZ_UGHZ01000001.1"/>
</dbReference>
<keyword evidence="2 9" id="KW-0808">Transferase</keyword>
<feature type="binding site" evidence="9">
    <location>
        <begin position="184"/>
        <end position="185"/>
    </location>
    <ligand>
        <name>2-[(2R,5Z)-2-carboxy-4-methylthiazol-5(2H)-ylidene]ethyl phosphate</name>
        <dbReference type="ChEBI" id="CHEBI:62899"/>
    </ligand>
</feature>
<dbReference type="PANTHER" id="PTHR20857">
    <property type="entry name" value="THIAMINE-PHOSPHATE PYROPHOSPHORYLASE"/>
    <property type="match status" value="1"/>
</dbReference>
<dbReference type="GO" id="GO:0005737">
    <property type="term" value="C:cytoplasm"/>
    <property type="evidence" value="ECO:0007669"/>
    <property type="project" value="TreeGrafter"/>
</dbReference>
<comment type="catalytic activity">
    <reaction evidence="8 9 10">
        <text>2-[(2R,5Z)-2-carboxy-4-methylthiazol-5(2H)-ylidene]ethyl phosphate + 4-amino-2-methyl-5-(diphosphooxymethyl)pyrimidine + 2 H(+) = thiamine phosphate + CO2 + diphosphate</text>
        <dbReference type="Rhea" id="RHEA:47844"/>
        <dbReference type="ChEBI" id="CHEBI:15378"/>
        <dbReference type="ChEBI" id="CHEBI:16526"/>
        <dbReference type="ChEBI" id="CHEBI:33019"/>
        <dbReference type="ChEBI" id="CHEBI:37575"/>
        <dbReference type="ChEBI" id="CHEBI:57841"/>
        <dbReference type="ChEBI" id="CHEBI:62899"/>
        <dbReference type="EC" id="2.5.1.3"/>
    </reaction>
</comment>
<comment type="catalytic activity">
    <reaction evidence="7 9 10">
        <text>2-(2-carboxy-4-methylthiazol-5-yl)ethyl phosphate + 4-amino-2-methyl-5-(diphosphooxymethyl)pyrimidine + 2 H(+) = thiamine phosphate + CO2 + diphosphate</text>
        <dbReference type="Rhea" id="RHEA:47848"/>
        <dbReference type="ChEBI" id="CHEBI:15378"/>
        <dbReference type="ChEBI" id="CHEBI:16526"/>
        <dbReference type="ChEBI" id="CHEBI:33019"/>
        <dbReference type="ChEBI" id="CHEBI:37575"/>
        <dbReference type="ChEBI" id="CHEBI:57841"/>
        <dbReference type="ChEBI" id="CHEBI:62890"/>
        <dbReference type="EC" id="2.5.1.3"/>
    </reaction>
</comment>
<dbReference type="AlphaFoldDB" id="A0A377JP24"/>
<dbReference type="UniPathway" id="UPA00060">
    <property type="reaction ID" value="UER00141"/>
</dbReference>
<evidence type="ECO:0000256" key="1">
    <source>
        <dbReference type="ARBA" id="ARBA00005165"/>
    </source>
</evidence>
<dbReference type="CDD" id="cd00564">
    <property type="entry name" value="TMP_TenI"/>
    <property type="match status" value="1"/>
</dbReference>
<evidence type="ECO:0000256" key="5">
    <source>
        <dbReference type="ARBA" id="ARBA00022977"/>
    </source>
</evidence>